<comment type="caution">
    <text evidence="9">The sequence shown here is derived from an EMBL/GenBank/DDBJ whole genome shotgun (WGS) entry which is preliminary data.</text>
</comment>
<keyword evidence="10" id="KW-1185">Reference proteome</keyword>
<reference evidence="9 10" key="1">
    <citation type="submission" date="2023-06" db="EMBL/GenBank/DDBJ databases">
        <title>Alkalimonas sp., MEB004 an alkaliphilic bacterium isolated from Lonar Lake, India.</title>
        <authorList>
            <person name="Joshi A."/>
            <person name="Thite S."/>
        </authorList>
    </citation>
    <scope>NUCLEOTIDE SEQUENCE [LARGE SCALE GENOMIC DNA]</scope>
    <source>
        <strain evidence="9 10">MEB004</strain>
    </source>
</reference>
<dbReference type="PROSITE" id="PS50970">
    <property type="entry name" value="HCY"/>
    <property type="match status" value="1"/>
</dbReference>
<keyword evidence="7" id="KW-0862">Zinc</keyword>
<evidence type="ECO:0000256" key="7">
    <source>
        <dbReference type="PROSITE-ProRule" id="PRU00333"/>
    </source>
</evidence>
<keyword evidence="2 7" id="KW-0489">Methyltransferase</keyword>
<keyword evidence="3 7" id="KW-0808">Transferase</keyword>
<evidence type="ECO:0000256" key="6">
    <source>
        <dbReference type="ARBA" id="ARBA00023285"/>
    </source>
</evidence>
<feature type="binding site" evidence="7">
    <location>
        <position position="250"/>
    </location>
    <ligand>
        <name>Zn(2+)</name>
        <dbReference type="ChEBI" id="CHEBI:29105"/>
    </ligand>
</feature>
<evidence type="ECO:0000313" key="9">
    <source>
        <dbReference type="EMBL" id="MEE2025306.1"/>
    </source>
</evidence>
<sequence length="355" mass="38256">MSKARLTPEQLRTVLAQRILILDGAMGTMIQAHQLQEADYRGSEFADWPTDLKGNNDLLVLTQPDIIRAIHRQYLQAGADIVETNSFNATTIAMADYQMEALSARINREAARLAREACDEISAQTPGRPRYVAGVLGPTNRTASISPDVNDAGFRNVSFDELVTAYKESTHALIEGGADIIMLETIFDTLNAKAAAFAVLEVFDELGFELPVMISGTITDASGRTLSGQTTEAFYHSLAHVKPVCFGLNCALGPDLLRPYVEALSTVSEAFVSVHPNAGLPNEFGEYDLGADEMAAEIADWAKQGFVNIVGGCCGTTPEHIRTIAAAVAGVSPRQPKPASHQFNLAGLEAFSPEW</sequence>
<dbReference type="Proteomes" id="UP001339167">
    <property type="component" value="Unassembled WGS sequence"/>
</dbReference>
<dbReference type="EMBL" id="JAUGZK010000011">
    <property type="protein sequence ID" value="MEE2025306.1"/>
    <property type="molecule type" value="Genomic_DNA"/>
</dbReference>
<evidence type="ECO:0000256" key="5">
    <source>
        <dbReference type="ARBA" id="ARBA00022723"/>
    </source>
</evidence>
<gene>
    <name evidence="9" type="ORF">QWF21_13750</name>
</gene>
<dbReference type="PANTHER" id="PTHR45833:SF1">
    <property type="entry name" value="METHIONINE SYNTHASE"/>
    <property type="match status" value="1"/>
</dbReference>
<evidence type="ECO:0000259" key="8">
    <source>
        <dbReference type="PROSITE" id="PS50970"/>
    </source>
</evidence>
<keyword evidence="6" id="KW-0170">Cobalt</keyword>
<evidence type="ECO:0000256" key="1">
    <source>
        <dbReference type="ARBA" id="ARBA00010398"/>
    </source>
</evidence>
<proteinExistence type="inferred from homology"/>
<evidence type="ECO:0000313" key="10">
    <source>
        <dbReference type="Proteomes" id="UP001339167"/>
    </source>
</evidence>
<evidence type="ECO:0000256" key="3">
    <source>
        <dbReference type="ARBA" id="ARBA00022679"/>
    </source>
</evidence>
<protein>
    <submittedName>
        <fullName evidence="9">Homocysteine S-methyltransferase family protein</fullName>
    </submittedName>
</protein>
<dbReference type="InterPro" id="IPR003726">
    <property type="entry name" value="HCY_dom"/>
</dbReference>
<dbReference type="SUPFAM" id="SSF82282">
    <property type="entry name" value="Homocysteine S-methyltransferase"/>
    <property type="match status" value="1"/>
</dbReference>
<keyword evidence="4" id="KW-0949">S-adenosyl-L-methionine</keyword>
<feature type="domain" description="Hcy-binding" evidence="8">
    <location>
        <begin position="8"/>
        <end position="328"/>
    </location>
</feature>
<evidence type="ECO:0000256" key="4">
    <source>
        <dbReference type="ARBA" id="ARBA00022691"/>
    </source>
</evidence>
<evidence type="ECO:0000256" key="2">
    <source>
        <dbReference type="ARBA" id="ARBA00022603"/>
    </source>
</evidence>
<organism evidence="9 10">
    <name type="scientific">Alkalimonas mucilaginosa</name>
    <dbReference type="NCBI Taxonomy" id="3057676"/>
    <lineage>
        <taxon>Bacteria</taxon>
        <taxon>Pseudomonadati</taxon>
        <taxon>Pseudomonadota</taxon>
        <taxon>Gammaproteobacteria</taxon>
        <taxon>Alkalimonas</taxon>
    </lineage>
</organism>
<dbReference type="Pfam" id="PF02574">
    <property type="entry name" value="S-methyl_trans"/>
    <property type="match status" value="1"/>
</dbReference>
<accession>A0ABU7JHY6</accession>
<dbReference type="InterPro" id="IPR050554">
    <property type="entry name" value="Met_Synthase/Corrinoid"/>
</dbReference>
<name>A0ABU7JHY6_9GAMM</name>
<keyword evidence="5 7" id="KW-0479">Metal-binding</keyword>
<feature type="binding site" evidence="7">
    <location>
        <position position="314"/>
    </location>
    <ligand>
        <name>Zn(2+)</name>
        <dbReference type="ChEBI" id="CHEBI:29105"/>
    </ligand>
</feature>
<comment type="cofactor">
    <cofactor evidence="7">
        <name>Zn(2+)</name>
        <dbReference type="ChEBI" id="CHEBI:29105"/>
    </cofactor>
</comment>
<dbReference type="InterPro" id="IPR036589">
    <property type="entry name" value="HCY_dom_sf"/>
</dbReference>
<dbReference type="RefSeq" id="WP_330088622.1">
    <property type="nucleotide sequence ID" value="NZ_JAUGZK010000011.1"/>
</dbReference>
<feature type="binding site" evidence="7">
    <location>
        <position position="313"/>
    </location>
    <ligand>
        <name>Zn(2+)</name>
        <dbReference type="ChEBI" id="CHEBI:29105"/>
    </ligand>
</feature>
<comment type="similarity">
    <text evidence="1">Belongs to the vitamin-B12 dependent methionine synthase family.</text>
</comment>
<dbReference type="PANTHER" id="PTHR45833">
    <property type="entry name" value="METHIONINE SYNTHASE"/>
    <property type="match status" value="1"/>
</dbReference>
<dbReference type="Gene3D" id="3.20.20.330">
    <property type="entry name" value="Homocysteine-binding-like domain"/>
    <property type="match status" value="1"/>
</dbReference>